<keyword evidence="1" id="KW-0460">Magnesium</keyword>
<dbReference type="InterPro" id="IPR002716">
    <property type="entry name" value="PIN_dom"/>
</dbReference>
<evidence type="ECO:0000256" key="1">
    <source>
        <dbReference type="ARBA" id="ARBA00022842"/>
    </source>
</evidence>
<reference evidence="3 4" key="1">
    <citation type="submission" date="2018-08" db="EMBL/GenBank/DDBJ databases">
        <title>Genomic Encyclopedia of Type Strains, Phase IV (KMG-IV): sequencing the most valuable type-strain genomes for metagenomic binning, comparative biology and taxonomic classification.</title>
        <authorList>
            <person name="Goeker M."/>
        </authorList>
    </citation>
    <scope>NUCLEOTIDE SEQUENCE [LARGE SCALE GENOMIC DNA]</scope>
    <source>
        <strain evidence="3 4">DSM 26022</strain>
    </source>
</reference>
<evidence type="ECO:0000313" key="3">
    <source>
        <dbReference type="EMBL" id="REH38831.1"/>
    </source>
</evidence>
<evidence type="ECO:0000313" key="4">
    <source>
        <dbReference type="Proteomes" id="UP000256774"/>
    </source>
</evidence>
<name>A0A3E0H5K5_9GAMM</name>
<dbReference type="OrthoDB" id="328160at2"/>
<organism evidence="3 4">
    <name type="scientific">Paraperlucidibaca baekdonensis</name>
    <dbReference type="NCBI Taxonomy" id="748120"/>
    <lineage>
        <taxon>Bacteria</taxon>
        <taxon>Pseudomonadati</taxon>
        <taxon>Pseudomonadota</taxon>
        <taxon>Gammaproteobacteria</taxon>
        <taxon>Moraxellales</taxon>
        <taxon>Moraxellaceae</taxon>
        <taxon>Paraperlucidibaca</taxon>
    </lineage>
</organism>
<dbReference type="InterPro" id="IPR044153">
    <property type="entry name" value="PIN_Pae0151-like"/>
</dbReference>
<proteinExistence type="predicted"/>
<comment type="caution">
    <text evidence="3">The sequence shown here is derived from an EMBL/GenBank/DDBJ whole genome shotgun (WGS) entry which is preliminary data.</text>
</comment>
<dbReference type="Pfam" id="PF01850">
    <property type="entry name" value="PIN"/>
    <property type="match status" value="1"/>
</dbReference>
<dbReference type="PANTHER" id="PTHR35901:SF1">
    <property type="entry name" value="EXONUCLEASE VAPC9"/>
    <property type="match status" value="1"/>
</dbReference>
<accession>A0A3E0H5K5</accession>
<gene>
    <name evidence="3" type="ORF">DFR26_0995</name>
</gene>
<protein>
    <submittedName>
        <fullName evidence="3">Putative nucleic acid-binding protein</fullName>
    </submittedName>
</protein>
<dbReference type="InterPro" id="IPR051619">
    <property type="entry name" value="TypeII_TA_RNase_PINc/VapC"/>
</dbReference>
<dbReference type="SUPFAM" id="SSF88723">
    <property type="entry name" value="PIN domain-like"/>
    <property type="match status" value="1"/>
</dbReference>
<dbReference type="CDD" id="cd09873">
    <property type="entry name" value="PIN_Pae0151-like"/>
    <property type="match status" value="1"/>
</dbReference>
<dbReference type="RefSeq" id="WP_116207859.1">
    <property type="nucleotide sequence ID" value="NZ_QUNR01000002.1"/>
</dbReference>
<keyword evidence="4" id="KW-1185">Reference proteome</keyword>
<dbReference type="Proteomes" id="UP000256774">
    <property type="component" value="Unassembled WGS sequence"/>
</dbReference>
<dbReference type="EMBL" id="QUNR01000002">
    <property type="protein sequence ID" value="REH38831.1"/>
    <property type="molecule type" value="Genomic_DNA"/>
</dbReference>
<sequence length="152" mass="17188">MTEVLILDASMTLAWLLERTEPAEQQRAVACLQQLPLTETLVPQLWHLEVANVLCQFERRRLLDARAADGFIARLAELPITTDSETPVVRREAIRQLARQHTLSAYEATYLELVLRHQATLATFDRRLADACRAAGGRIFGDSAIHEPHSIY</sequence>
<dbReference type="PANTHER" id="PTHR35901">
    <property type="entry name" value="RIBONUCLEASE VAPC3"/>
    <property type="match status" value="1"/>
</dbReference>
<feature type="domain" description="PIN" evidence="2">
    <location>
        <begin position="6"/>
        <end position="132"/>
    </location>
</feature>
<dbReference type="InterPro" id="IPR029060">
    <property type="entry name" value="PIN-like_dom_sf"/>
</dbReference>
<dbReference type="AlphaFoldDB" id="A0A3E0H5K5"/>
<evidence type="ECO:0000259" key="2">
    <source>
        <dbReference type="Pfam" id="PF01850"/>
    </source>
</evidence>
<dbReference type="Gene3D" id="3.40.50.1010">
    <property type="entry name" value="5'-nuclease"/>
    <property type="match status" value="1"/>
</dbReference>